<evidence type="ECO:0000313" key="2">
    <source>
        <dbReference type="Proteomes" id="UP001164539"/>
    </source>
</evidence>
<reference evidence="1 2" key="1">
    <citation type="journal article" date="2023" name="Science">
        <title>Complex scaffold remodeling in plant triterpene biosynthesis.</title>
        <authorList>
            <person name="De La Pena R."/>
            <person name="Hodgson H."/>
            <person name="Liu J.C."/>
            <person name="Stephenson M.J."/>
            <person name="Martin A.C."/>
            <person name="Owen C."/>
            <person name="Harkess A."/>
            <person name="Leebens-Mack J."/>
            <person name="Jimenez L.E."/>
            <person name="Osbourn A."/>
            <person name="Sattely E.S."/>
        </authorList>
    </citation>
    <scope>NUCLEOTIDE SEQUENCE [LARGE SCALE GENOMIC DNA]</scope>
    <source>
        <strain evidence="2">cv. JPN11</strain>
        <tissue evidence="1">Leaf</tissue>
    </source>
</reference>
<protein>
    <submittedName>
        <fullName evidence="1">Retrovirus-related Pol polyprotein from transposon TNT 1-94</fullName>
    </submittedName>
</protein>
<gene>
    <name evidence="1" type="ORF">OWV82_022593</name>
</gene>
<proteinExistence type="predicted"/>
<organism evidence="1 2">
    <name type="scientific">Melia azedarach</name>
    <name type="common">Chinaberry tree</name>
    <dbReference type="NCBI Taxonomy" id="155640"/>
    <lineage>
        <taxon>Eukaryota</taxon>
        <taxon>Viridiplantae</taxon>
        <taxon>Streptophyta</taxon>
        <taxon>Embryophyta</taxon>
        <taxon>Tracheophyta</taxon>
        <taxon>Spermatophyta</taxon>
        <taxon>Magnoliopsida</taxon>
        <taxon>eudicotyledons</taxon>
        <taxon>Gunneridae</taxon>
        <taxon>Pentapetalae</taxon>
        <taxon>rosids</taxon>
        <taxon>malvids</taxon>
        <taxon>Sapindales</taxon>
        <taxon>Meliaceae</taxon>
        <taxon>Melia</taxon>
    </lineage>
</organism>
<evidence type="ECO:0000313" key="1">
    <source>
        <dbReference type="EMBL" id="KAJ4702558.1"/>
    </source>
</evidence>
<name>A0ACC1WU23_MELAZ</name>
<accession>A0ACC1WU23</accession>
<dbReference type="Proteomes" id="UP001164539">
    <property type="component" value="Chromosome 13"/>
</dbReference>
<comment type="caution">
    <text evidence="1">The sequence shown here is derived from an EMBL/GenBank/DDBJ whole genome shotgun (WGS) entry which is preliminary data.</text>
</comment>
<dbReference type="EMBL" id="CM051406">
    <property type="protein sequence ID" value="KAJ4702558.1"/>
    <property type="molecule type" value="Genomic_DNA"/>
</dbReference>
<keyword evidence="2" id="KW-1185">Reference proteome</keyword>
<sequence>MSGMNVKIDKFTGRNSFSLWQIKMRALLKQQGLWAPLARKLADPITAEMAVLEEKVHSTIMLCLADDIITEVAEEETAQGLWVKLEGLYMTKSLTNKLLLKQRLFSLRMQEGMPLRDHLDQLNTILLELRNIDVKVEDEDAALILLVSLPLSYENFVQSFIVGKDTVSLEEVRSSLHTRELRHKATGTGADNQAAGLVASGSYGHGNSRKKKFKKPISKGPKPNDVCNYCKEKGHWKSDCPKKKRQQDKPTGFSFQGEGGVLHVCKGSNVVLKGVKRGTLYFLQGSTLSSSVAVASSEIDKDNMTKLWHMRLGHMSVRGMQILSKGDLLCGHKIKDLEFCEHCIFGKLHRSKFPKVIHRTKGTLDYIHSDCWGPSRVESLGGHRYFVSMIDDFSRMTWVFIIKHKSEAFKNFRQWKALVENQTGKKIKRLRTDNGLEFCWSEFDEFCKNEGIARHHTVRDTPQQNGVAERMNQTLLERARCMLSNAELTRRFWAEVVSTACYLINREPHTGIHLKTPFEVWSGKPADYSNLRAFGCTVYYHVNEGKLEPRAKKGVFVGYGDGVKGYRIWSPSEKRVILSRNVVFDENSMFNPTVKSIVVSENGSVEKQVEQQVTLNESEPQHKDQHPQSESEPSGSSLPVASQHSLALNRSKRANYGIPPKRYGFEDMVAYALQVAEEVDTNSNESSTYKEAVTCTESTQWLTAMGDEMESLHKNQTWELTKRPRDRKIVTCKWVFKKKEGETSVEGIKYKARVVARGFTQRKGVYYNEIFSPVVRHASIRVLLAIVVHQDLELEQLDVKIAFLHGELEEEIYMTQPDGFQVPGKEDYVCKLKKSLYGLKQSPRQWYKRFDSYMIEIGYTRSPYDCCVYYSKATNDSLIYLVLYVDDMLIAAENKYDVQKLKDLLSVEFEMKDLGAARKILGMEIYRDRSKKKLFLSQKGYIQKILSRFGMSTAKPIDTPSAANAHLSVAFAPKSVEEKEYMSRVPYASAVGSLMYAMVCTRPDLAQSVSVVVGLWVNLCLVTGFSDSDYAGDVDSRRSITGYVFTLGSSVVSWKAILQPTVTLSTTEAEYMALTEAAKEGIWLKGLVSDLGLHHDQAIVYCDSLSAICLAKDQVHHKRTKHIDVRYHFLRSEKRIKVNKVGTADNPADMFTKPVPYSKFQHCLDLLNVRSC</sequence>